<feature type="transmembrane region" description="Helical" evidence="7">
    <location>
        <begin position="113"/>
        <end position="139"/>
    </location>
</feature>
<dbReference type="PANTHER" id="PTHR33048:SF47">
    <property type="entry name" value="INTEGRAL MEMBRANE PROTEIN-RELATED"/>
    <property type="match status" value="1"/>
</dbReference>
<evidence type="ECO:0000256" key="3">
    <source>
        <dbReference type="ARBA" id="ARBA00022989"/>
    </source>
</evidence>
<dbReference type="GO" id="GO:0016020">
    <property type="term" value="C:membrane"/>
    <property type="evidence" value="ECO:0007669"/>
    <property type="project" value="UniProtKB-SubCell"/>
</dbReference>
<feature type="domain" description="Rhodopsin" evidence="8">
    <location>
        <begin position="30"/>
        <end position="255"/>
    </location>
</feature>
<accession>A0A6A6AIU7</accession>
<feature type="transmembrane region" description="Helical" evidence="7">
    <location>
        <begin position="12"/>
        <end position="30"/>
    </location>
</feature>
<evidence type="ECO:0000256" key="7">
    <source>
        <dbReference type="SAM" id="Phobius"/>
    </source>
</evidence>
<reference evidence="9" key="1">
    <citation type="journal article" date="2020" name="Stud. Mycol.">
        <title>101 Dothideomycetes genomes: a test case for predicting lifestyles and emergence of pathogens.</title>
        <authorList>
            <person name="Haridas S."/>
            <person name="Albert R."/>
            <person name="Binder M."/>
            <person name="Bloem J."/>
            <person name="Labutti K."/>
            <person name="Salamov A."/>
            <person name="Andreopoulos B."/>
            <person name="Baker S."/>
            <person name="Barry K."/>
            <person name="Bills G."/>
            <person name="Bluhm B."/>
            <person name="Cannon C."/>
            <person name="Castanera R."/>
            <person name="Culley D."/>
            <person name="Daum C."/>
            <person name="Ezra D."/>
            <person name="Gonzalez J."/>
            <person name="Henrissat B."/>
            <person name="Kuo A."/>
            <person name="Liang C."/>
            <person name="Lipzen A."/>
            <person name="Lutzoni F."/>
            <person name="Magnuson J."/>
            <person name="Mondo S."/>
            <person name="Nolan M."/>
            <person name="Ohm R."/>
            <person name="Pangilinan J."/>
            <person name="Park H.-J."/>
            <person name="Ramirez L."/>
            <person name="Alfaro M."/>
            <person name="Sun H."/>
            <person name="Tritt A."/>
            <person name="Yoshinaga Y."/>
            <person name="Zwiers L.-H."/>
            <person name="Turgeon B."/>
            <person name="Goodwin S."/>
            <person name="Spatafora J."/>
            <person name="Crous P."/>
            <person name="Grigoriev I."/>
        </authorList>
    </citation>
    <scope>NUCLEOTIDE SEQUENCE</scope>
    <source>
        <strain evidence="9">CBS 119687</strain>
    </source>
</reference>
<feature type="transmembrane region" description="Helical" evidence="7">
    <location>
        <begin position="42"/>
        <end position="63"/>
    </location>
</feature>
<organism evidence="9 10">
    <name type="scientific">Dothidotthia symphoricarpi CBS 119687</name>
    <dbReference type="NCBI Taxonomy" id="1392245"/>
    <lineage>
        <taxon>Eukaryota</taxon>
        <taxon>Fungi</taxon>
        <taxon>Dikarya</taxon>
        <taxon>Ascomycota</taxon>
        <taxon>Pezizomycotina</taxon>
        <taxon>Dothideomycetes</taxon>
        <taxon>Pleosporomycetidae</taxon>
        <taxon>Pleosporales</taxon>
        <taxon>Dothidotthiaceae</taxon>
        <taxon>Dothidotthia</taxon>
    </lineage>
</organism>
<protein>
    <recommendedName>
        <fullName evidence="8">Rhodopsin domain-containing protein</fullName>
    </recommendedName>
</protein>
<sequence>MLFEPYPGEQQDLRWVTITLTCLAVVLLLARLTSTWNRSGSLGWEDASVVMSTIFLVLLAVMINMSTNSIDEKRWQFFWYSQMMYLFTNGFNKMAFLMLYYRIFATRRFRQTCIVLMVASMGWMVAFVTVTIFQCIPIHKIYDLKNVPGTCINFVWQRWMNAILNLVIDVTIFFLPLPIVSRLNMPMSSRIGLGILFSVGFFVCLITILRMATLPATLRFREPTWESAPANLWSFIEAAVGVICACLISLRNTIAKLWPKQWRSNYRSTSRPKNFGHPSHGIRFPKPSWITSKRNTKDTYPLESRDPTRGGRNETLVSHSLVQSESQERIIEGITVTTNVEVCRN</sequence>
<comment type="subcellular location">
    <subcellularLocation>
        <location evidence="1">Membrane</location>
        <topology evidence="1">Multi-pass membrane protein</topology>
    </subcellularLocation>
</comment>
<evidence type="ECO:0000256" key="5">
    <source>
        <dbReference type="ARBA" id="ARBA00038359"/>
    </source>
</evidence>
<evidence type="ECO:0000256" key="1">
    <source>
        <dbReference type="ARBA" id="ARBA00004141"/>
    </source>
</evidence>
<dbReference type="Proteomes" id="UP000799771">
    <property type="component" value="Unassembled WGS sequence"/>
</dbReference>
<feature type="transmembrane region" description="Helical" evidence="7">
    <location>
        <begin position="83"/>
        <end position="101"/>
    </location>
</feature>
<dbReference type="GeneID" id="54403886"/>
<dbReference type="EMBL" id="ML977502">
    <property type="protein sequence ID" value="KAF2131730.1"/>
    <property type="molecule type" value="Genomic_DNA"/>
</dbReference>
<dbReference type="InterPro" id="IPR049326">
    <property type="entry name" value="Rhodopsin_dom_fungi"/>
</dbReference>
<feature type="transmembrane region" description="Helical" evidence="7">
    <location>
        <begin position="191"/>
        <end position="212"/>
    </location>
</feature>
<evidence type="ECO:0000256" key="2">
    <source>
        <dbReference type="ARBA" id="ARBA00022692"/>
    </source>
</evidence>
<feature type="region of interest" description="Disordered" evidence="6">
    <location>
        <begin position="269"/>
        <end position="314"/>
    </location>
</feature>
<evidence type="ECO:0000313" key="10">
    <source>
        <dbReference type="Proteomes" id="UP000799771"/>
    </source>
</evidence>
<name>A0A6A6AIU7_9PLEO</name>
<evidence type="ECO:0000256" key="4">
    <source>
        <dbReference type="ARBA" id="ARBA00023136"/>
    </source>
</evidence>
<dbReference type="RefSeq" id="XP_033526117.1">
    <property type="nucleotide sequence ID" value="XM_033663454.1"/>
</dbReference>
<feature type="transmembrane region" description="Helical" evidence="7">
    <location>
        <begin position="159"/>
        <end position="179"/>
    </location>
</feature>
<comment type="similarity">
    <text evidence="5">Belongs to the SAT4 family.</text>
</comment>
<gene>
    <name evidence="9" type="ORF">P153DRAFT_286237</name>
</gene>
<keyword evidence="3 7" id="KW-1133">Transmembrane helix</keyword>
<proteinExistence type="inferred from homology"/>
<dbReference type="Pfam" id="PF20684">
    <property type="entry name" value="Fung_rhodopsin"/>
    <property type="match status" value="1"/>
</dbReference>
<evidence type="ECO:0000259" key="8">
    <source>
        <dbReference type="Pfam" id="PF20684"/>
    </source>
</evidence>
<feature type="transmembrane region" description="Helical" evidence="7">
    <location>
        <begin position="232"/>
        <end position="250"/>
    </location>
</feature>
<keyword evidence="4 7" id="KW-0472">Membrane</keyword>
<keyword evidence="10" id="KW-1185">Reference proteome</keyword>
<dbReference type="OrthoDB" id="5413793at2759"/>
<keyword evidence="2 7" id="KW-0812">Transmembrane</keyword>
<feature type="compositionally biased region" description="Basic and acidic residues" evidence="6">
    <location>
        <begin position="303"/>
        <end position="312"/>
    </location>
</feature>
<evidence type="ECO:0000313" key="9">
    <source>
        <dbReference type="EMBL" id="KAF2131730.1"/>
    </source>
</evidence>
<dbReference type="InterPro" id="IPR052337">
    <property type="entry name" value="SAT4-like"/>
</dbReference>
<dbReference type="AlphaFoldDB" id="A0A6A6AIU7"/>
<evidence type="ECO:0000256" key="6">
    <source>
        <dbReference type="SAM" id="MobiDB-lite"/>
    </source>
</evidence>
<dbReference type="PANTHER" id="PTHR33048">
    <property type="entry name" value="PTH11-LIKE INTEGRAL MEMBRANE PROTEIN (AFU_ORTHOLOGUE AFUA_5G11245)"/>
    <property type="match status" value="1"/>
</dbReference>